<reference evidence="5" key="1">
    <citation type="submission" date="2016-11" db="EMBL/GenBank/DDBJ databases">
        <title>Complete Genome Sequence of alachlor-degrading Sphingomonas sp. strain JJ-A5.</title>
        <authorList>
            <person name="Lee H."/>
            <person name="Ka J.-O."/>
        </authorList>
    </citation>
    <scope>NUCLEOTIDE SEQUENCE [LARGE SCALE GENOMIC DNA]</scope>
    <source>
        <strain evidence="5">JJ-A5</strain>
    </source>
</reference>
<feature type="domain" description="Methyl-accepting transducer" evidence="3">
    <location>
        <begin position="19"/>
        <end position="255"/>
    </location>
</feature>
<dbReference type="SUPFAM" id="SSF58104">
    <property type="entry name" value="Methyl-accepting chemotaxis protein (MCP) signaling domain"/>
    <property type="match status" value="1"/>
</dbReference>
<dbReference type="GO" id="GO:0007165">
    <property type="term" value="P:signal transduction"/>
    <property type="evidence" value="ECO:0007669"/>
    <property type="project" value="UniProtKB-KW"/>
</dbReference>
<keyword evidence="5" id="KW-1185">Reference proteome</keyword>
<dbReference type="Pfam" id="PF00015">
    <property type="entry name" value="MCPsignal"/>
    <property type="match status" value="1"/>
</dbReference>
<evidence type="ECO:0000259" key="3">
    <source>
        <dbReference type="PROSITE" id="PS50111"/>
    </source>
</evidence>
<accession>A0A1L3ZZC6</accession>
<dbReference type="Gene3D" id="1.10.287.950">
    <property type="entry name" value="Methyl-accepting chemotaxis protein"/>
    <property type="match status" value="1"/>
</dbReference>
<dbReference type="KEGG" id="sphj:BSL82_06355"/>
<sequence length="464" mass="50440">MIVGAQEDALDPLAAVGEACGQFAIECSDVAGHVNRVAERIRANTVLLSRLRATSAELLDGQQDVADATLDAQAFANQAQQSIASSHAVIERAMDSVNGMIDLVVGLDHRLNALGEALGLVGTLSGTIDALARQTDYLALNATIEAARAGEAGRGFRVVAGEVKKLAQDTRAVTGDIDRRIRLLNDEAVAIIENLKTGITLGQEARTGASEVTSALEVISQFVRQFEHRTARVAERVDASRVAVECVQGGLETFACSAEAHVQSLGDAQERLNALELLSNRMLDRVAHSGIRTPDTPYIELALVGAEEVRAIVETALATGELQLGQLFDTSYVPLPGHEPRKYMTGLVPFADRMLRPVLDRQTAARASIVGCCMIDMNGFLPTHISERSQPQGEDEEENHLYSRNRCIFMDSSTRAALDSEGDYFLFTYRQDFGEGRYRALRSVFVPLMFSGRQWGLYELGYLI</sequence>
<dbReference type="AlphaFoldDB" id="A0A1L3ZZC6"/>
<dbReference type="EMBL" id="CP018221">
    <property type="protein sequence ID" value="API60983.1"/>
    <property type="molecule type" value="Genomic_DNA"/>
</dbReference>
<dbReference type="PANTHER" id="PTHR32089">
    <property type="entry name" value="METHYL-ACCEPTING CHEMOTAXIS PROTEIN MCPB"/>
    <property type="match status" value="1"/>
</dbReference>
<evidence type="ECO:0000256" key="1">
    <source>
        <dbReference type="ARBA" id="ARBA00023224"/>
    </source>
</evidence>
<dbReference type="InterPro" id="IPR004089">
    <property type="entry name" value="MCPsignal_dom"/>
</dbReference>
<name>A0A1L3ZZC6_9SPHN</name>
<evidence type="ECO:0000313" key="5">
    <source>
        <dbReference type="Proteomes" id="UP000182063"/>
    </source>
</evidence>
<gene>
    <name evidence="4" type="ORF">BSL82_06355</name>
</gene>
<dbReference type="SMART" id="SM00283">
    <property type="entry name" value="MA"/>
    <property type="match status" value="1"/>
</dbReference>
<dbReference type="PANTHER" id="PTHR32089:SF112">
    <property type="entry name" value="LYSOZYME-LIKE PROTEIN-RELATED"/>
    <property type="match status" value="1"/>
</dbReference>
<evidence type="ECO:0000256" key="2">
    <source>
        <dbReference type="PROSITE-ProRule" id="PRU00284"/>
    </source>
</evidence>
<dbReference type="STRING" id="1921510.BSL82_06355"/>
<proteinExistence type="predicted"/>
<dbReference type="PROSITE" id="PS50111">
    <property type="entry name" value="CHEMOTAXIS_TRANSDUC_2"/>
    <property type="match status" value="1"/>
</dbReference>
<dbReference type="Proteomes" id="UP000182063">
    <property type="component" value="Chromosome"/>
</dbReference>
<evidence type="ECO:0000313" key="4">
    <source>
        <dbReference type="EMBL" id="API60983.1"/>
    </source>
</evidence>
<protein>
    <recommendedName>
        <fullName evidence="3">Methyl-accepting transducer domain-containing protein</fullName>
    </recommendedName>
</protein>
<organism evidence="4 5">
    <name type="scientific">Tardibacter chloracetimidivorans</name>
    <dbReference type="NCBI Taxonomy" id="1921510"/>
    <lineage>
        <taxon>Bacteria</taxon>
        <taxon>Pseudomonadati</taxon>
        <taxon>Pseudomonadota</taxon>
        <taxon>Alphaproteobacteria</taxon>
        <taxon>Sphingomonadales</taxon>
        <taxon>Sphingomonadaceae</taxon>
        <taxon>Tardibacter</taxon>
    </lineage>
</organism>
<keyword evidence="1 2" id="KW-0807">Transducer</keyword>
<dbReference type="GO" id="GO:0016020">
    <property type="term" value="C:membrane"/>
    <property type="evidence" value="ECO:0007669"/>
    <property type="project" value="InterPro"/>
</dbReference>